<dbReference type="InterPro" id="IPR036186">
    <property type="entry name" value="Serpin_sf"/>
</dbReference>
<protein>
    <submittedName>
        <fullName evidence="4">Serpin domain-containing protein</fullName>
    </submittedName>
</protein>
<gene>
    <name evidence="4" type="ORF">dnm_033540</name>
</gene>
<feature type="domain" description="Serpin" evidence="3">
    <location>
        <begin position="66"/>
        <end position="432"/>
    </location>
</feature>
<keyword evidence="5" id="KW-1185">Reference proteome</keyword>
<evidence type="ECO:0000259" key="3">
    <source>
        <dbReference type="SMART" id="SM00093"/>
    </source>
</evidence>
<dbReference type="SMART" id="SM00093">
    <property type="entry name" value="SERPIN"/>
    <property type="match status" value="1"/>
</dbReference>
<dbReference type="InterPro" id="IPR042185">
    <property type="entry name" value="Serpin_sf_2"/>
</dbReference>
<feature type="signal peptide" evidence="2">
    <location>
        <begin position="1"/>
        <end position="19"/>
    </location>
</feature>
<dbReference type="InterPro" id="IPR023795">
    <property type="entry name" value="Serpin_CS"/>
</dbReference>
<dbReference type="Gene3D" id="3.30.497.10">
    <property type="entry name" value="Antithrombin, subunit I, domain 2"/>
    <property type="match status" value="1"/>
</dbReference>
<accession>A0A975BLM2</accession>
<dbReference type="PROSITE" id="PS00284">
    <property type="entry name" value="SERPIN"/>
    <property type="match status" value="1"/>
</dbReference>
<dbReference type="InterPro" id="IPR023796">
    <property type="entry name" value="Serpin_dom"/>
</dbReference>
<keyword evidence="2" id="KW-0732">Signal</keyword>
<dbReference type="InterPro" id="IPR000215">
    <property type="entry name" value="Serpin_fam"/>
</dbReference>
<evidence type="ECO:0000256" key="1">
    <source>
        <dbReference type="RuleBase" id="RU000411"/>
    </source>
</evidence>
<dbReference type="Proteomes" id="UP000663722">
    <property type="component" value="Chromosome"/>
</dbReference>
<dbReference type="InterPro" id="IPR042178">
    <property type="entry name" value="Serpin_sf_1"/>
</dbReference>
<comment type="similarity">
    <text evidence="1">Belongs to the serpin family.</text>
</comment>
<evidence type="ECO:0000313" key="5">
    <source>
        <dbReference type="Proteomes" id="UP000663722"/>
    </source>
</evidence>
<name>A0A975BLM2_9BACT</name>
<dbReference type="KEGG" id="dmm:dnm_033540"/>
<dbReference type="AlphaFoldDB" id="A0A975BLM2"/>
<dbReference type="GO" id="GO:0005615">
    <property type="term" value="C:extracellular space"/>
    <property type="evidence" value="ECO:0007669"/>
    <property type="project" value="InterPro"/>
</dbReference>
<dbReference type="EMBL" id="CP061800">
    <property type="protein sequence ID" value="QTA87324.1"/>
    <property type="molecule type" value="Genomic_DNA"/>
</dbReference>
<evidence type="ECO:0000313" key="4">
    <source>
        <dbReference type="EMBL" id="QTA87324.1"/>
    </source>
</evidence>
<proteinExistence type="inferred from homology"/>
<dbReference type="Pfam" id="PF00079">
    <property type="entry name" value="Serpin"/>
    <property type="match status" value="1"/>
</dbReference>
<evidence type="ECO:0000256" key="2">
    <source>
        <dbReference type="SAM" id="SignalP"/>
    </source>
</evidence>
<organism evidence="4 5">
    <name type="scientific">Desulfonema magnum</name>
    <dbReference type="NCBI Taxonomy" id="45655"/>
    <lineage>
        <taxon>Bacteria</taxon>
        <taxon>Pseudomonadati</taxon>
        <taxon>Thermodesulfobacteriota</taxon>
        <taxon>Desulfobacteria</taxon>
        <taxon>Desulfobacterales</taxon>
        <taxon>Desulfococcaceae</taxon>
        <taxon>Desulfonema</taxon>
    </lineage>
</organism>
<sequence length="435" mass="48505">MASVCLMLMLLIIATGCSGGDGDGTEDNAVPEKTEVLRSDLSHEDSPDVGPDELYELTEGNSVFAFDLYQALRDRDGNLFYSPYSISMALAMAYAGSRNETGQQMKSTCHFTLSRERLHPAFNALDIELATRGRTAEGQDGEGFRMNIANSLWAQKDYAFQQDFLDTLALNYDAEMRLLDFVRFPDESRIIINNWVSEKTESKIKDLIPPPLSPDTCLILVNAVYFNAAWEAPFSVEHTDDKPFYLSDGTSLTVPMMLQKNDFNYGEDKDYQGVELMYDGGEMSMVILVPRAREFEEFEKSLDNIRVREILYDFEPKKIILEMPRFTYASESVSLKDTLGQMGMPAAFSYSAADFSGMDGTLYLFIGDVLHKGFVSVDEKGTEAAAATAITGPGSGPDASEPLELTIDRPFIFFIRDIQTHTILFIGRILNPVGV</sequence>
<feature type="chain" id="PRO_5037087061" evidence="2">
    <location>
        <begin position="20"/>
        <end position="435"/>
    </location>
</feature>
<dbReference type="CDD" id="cd19590">
    <property type="entry name" value="serpin_thermopin-like"/>
    <property type="match status" value="1"/>
</dbReference>
<dbReference type="GO" id="GO:0004867">
    <property type="term" value="F:serine-type endopeptidase inhibitor activity"/>
    <property type="evidence" value="ECO:0007669"/>
    <property type="project" value="InterPro"/>
</dbReference>
<reference evidence="4" key="1">
    <citation type="journal article" date="2021" name="Microb. Physiol.">
        <title>Proteogenomic Insights into the Physiology of Marine, Sulfate-Reducing, Filamentous Desulfonema limicola and Desulfonema magnum.</title>
        <authorList>
            <person name="Schnaars V."/>
            <person name="Wohlbrand L."/>
            <person name="Scheve S."/>
            <person name="Hinrichs C."/>
            <person name="Reinhardt R."/>
            <person name="Rabus R."/>
        </authorList>
    </citation>
    <scope>NUCLEOTIDE SEQUENCE</scope>
    <source>
        <strain evidence="4">4be13</strain>
    </source>
</reference>
<dbReference type="SUPFAM" id="SSF56574">
    <property type="entry name" value="Serpins"/>
    <property type="match status" value="1"/>
</dbReference>
<dbReference type="PANTHER" id="PTHR11461:SF211">
    <property type="entry name" value="GH10112P-RELATED"/>
    <property type="match status" value="1"/>
</dbReference>
<dbReference type="Gene3D" id="2.30.39.10">
    <property type="entry name" value="Alpha-1-antitrypsin, domain 1"/>
    <property type="match status" value="1"/>
</dbReference>
<dbReference type="PANTHER" id="PTHR11461">
    <property type="entry name" value="SERINE PROTEASE INHIBITOR, SERPIN"/>
    <property type="match status" value="1"/>
</dbReference>